<evidence type="ECO:0000256" key="6">
    <source>
        <dbReference type="ARBA" id="ARBA00023065"/>
    </source>
</evidence>
<evidence type="ECO:0000256" key="7">
    <source>
        <dbReference type="ARBA" id="ARBA00023136"/>
    </source>
</evidence>
<dbReference type="OrthoDB" id="78669at2759"/>
<evidence type="ECO:0000256" key="4">
    <source>
        <dbReference type="ARBA" id="ARBA00022692"/>
    </source>
</evidence>
<dbReference type="SUPFAM" id="SSF161111">
    <property type="entry name" value="Cation efflux protein transmembrane domain-like"/>
    <property type="match status" value="1"/>
</dbReference>
<reference evidence="10 11" key="1">
    <citation type="journal article" date="2012" name="Science">
        <title>The Paleozoic origin of enzymatic lignin decomposition reconstructed from 31 fungal genomes.</title>
        <authorList>
            <person name="Floudas D."/>
            <person name="Binder M."/>
            <person name="Riley R."/>
            <person name="Barry K."/>
            <person name="Blanchette R.A."/>
            <person name="Henrissat B."/>
            <person name="Martinez A.T."/>
            <person name="Otillar R."/>
            <person name="Spatafora J.W."/>
            <person name="Yadav J.S."/>
            <person name="Aerts A."/>
            <person name="Benoit I."/>
            <person name="Boyd A."/>
            <person name="Carlson A."/>
            <person name="Copeland A."/>
            <person name="Coutinho P.M."/>
            <person name="de Vries R.P."/>
            <person name="Ferreira P."/>
            <person name="Findley K."/>
            <person name="Foster B."/>
            <person name="Gaskell J."/>
            <person name="Glotzer D."/>
            <person name="Gorecki P."/>
            <person name="Heitman J."/>
            <person name="Hesse C."/>
            <person name="Hori C."/>
            <person name="Igarashi K."/>
            <person name="Jurgens J.A."/>
            <person name="Kallen N."/>
            <person name="Kersten P."/>
            <person name="Kohler A."/>
            <person name="Kuees U."/>
            <person name="Kumar T.K.A."/>
            <person name="Kuo A."/>
            <person name="LaButti K."/>
            <person name="Larrondo L.F."/>
            <person name="Lindquist E."/>
            <person name="Ling A."/>
            <person name="Lombard V."/>
            <person name="Lucas S."/>
            <person name="Lundell T."/>
            <person name="Martin R."/>
            <person name="McLaughlin D.J."/>
            <person name="Morgenstern I."/>
            <person name="Morin E."/>
            <person name="Murat C."/>
            <person name="Nagy L.G."/>
            <person name="Nolan M."/>
            <person name="Ohm R.A."/>
            <person name="Patyshakuliyeva A."/>
            <person name="Rokas A."/>
            <person name="Ruiz-Duenas F.J."/>
            <person name="Sabat G."/>
            <person name="Salamov A."/>
            <person name="Samejima M."/>
            <person name="Schmutz J."/>
            <person name="Slot J.C."/>
            <person name="St John F."/>
            <person name="Stenlid J."/>
            <person name="Sun H."/>
            <person name="Sun S."/>
            <person name="Syed K."/>
            <person name="Tsang A."/>
            <person name="Wiebenga A."/>
            <person name="Young D."/>
            <person name="Pisabarro A."/>
            <person name="Eastwood D.C."/>
            <person name="Martin F."/>
            <person name="Cullen D."/>
            <person name="Grigoriev I.V."/>
            <person name="Hibbett D.S."/>
        </authorList>
    </citation>
    <scope>NUCLEOTIDE SEQUENCE [LARGE SCALE GENOMIC DNA]</scope>
    <source>
        <strain evidence="10 11">ATCC 11539</strain>
    </source>
</reference>
<feature type="transmembrane region" description="Helical" evidence="8">
    <location>
        <begin position="488"/>
        <end position="506"/>
    </location>
</feature>
<dbReference type="GO" id="GO:0005385">
    <property type="term" value="F:zinc ion transmembrane transporter activity"/>
    <property type="evidence" value="ECO:0007669"/>
    <property type="project" value="InterPro"/>
</dbReference>
<feature type="transmembrane region" description="Helical" evidence="8">
    <location>
        <begin position="167"/>
        <end position="184"/>
    </location>
</feature>
<name>S7Q8W9_GLOTA</name>
<comment type="subcellular location">
    <subcellularLocation>
        <location evidence="1">Membrane</location>
        <topology evidence="1">Multi-pass membrane protein</topology>
    </subcellularLocation>
</comment>
<evidence type="ECO:0000256" key="1">
    <source>
        <dbReference type="ARBA" id="ARBA00004141"/>
    </source>
</evidence>
<evidence type="ECO:0000256" key="8">
    <source>
        <dbReference type="SAM" id="Phobius"/>
    </source>
</evidence>
<dbReference type="PANTHER" id="PTHR45755:SF4">
    <property type="entry name" value="ZINC TRANSPORTER 7"/>
    <property type="match status" value="1"/>
</dbReference>
<dbReference type="Gene3D" id="1.20.1510.10">
    <property type="entry name" value="Cation efflux protein transmembrane domain"/>
    <property type="match status" value="1"/>
</dbReference>
<dbReference type="RefSeq" id="XP_007865161.1">
    <property type="nucleotide sequence ID" value="XM_007866970.1"/>
</dbReference>
<dbReference type="InterPro" id="IPR058533">
    <property type="entry name" value="Cation_efflux_TM"/>
</dbReference>
<keyword evidence="11" id="KW-1185">Reference proteome</keyword>
<dbReference type="InterPro" id="IPR002524">
    <property type="entry name" value="Cation_efflux"/>
</dbReference>
<feature type="transmembrane region" description="Helical" evidence="8">
    <location>
        <begin position="133"/>
        <end position="155"/>
    </location>
</feature>
<feature type="transmembrane region" description="Helical" evidence="8">
    <location>
        <begin position="227"/>
        <end position="244"/>
    </location>
</feature>
<comment type="similarity">
    <text evidence="2">Belongs to the cation diffusion facilitator (CDF) transporter (TC 2.A.4) family. SLC30A subfamily.</text>
</comment>
<dbReference type="OMA" id="FWVVMRV"/>
<dbReference type="GO" id="GO:0031410">
    <property type="term" value="C:cytoplasmic vesicle"/>
    <property type="evidence" value="ECO:0007669"/>
    <property type="project" value="TreeGrafter"/>
</dbReference>
<dbReference type="Pfam" id="PF01545">
    <property type="entry name" value="Cation_efflux"/>
    <property type="match status" value="1"/>
</dbReference>
<keyword evidence="7 8" id="KW-0472">Membrane</keyword>
<dbReference type="InterPro" id="IPR045316">
    <property type="entry name" value="Msc2-like"/>
</dbReference>
<feature type="transmembrane region" description="Helical" evidence="8">
    <location>
        <begin position="366"/>
        <end position="385"/>
    </location>
</feature>
<dbReference type="GeneID" id="19300075"/>
<evidence type="ECO:0000259" key="9">
    <source>
        <dbReference type="Pfam" id="PF01545"/>
    </source>
</evidence>
<evidence type="ECO:0000313" key="11">
    <source>
        <dbReference type="Proteomes" id="UP000030669"/>
    </source>
</evidence>
<feature type="transmembrane region" description="Helical" evidence="8">
    <location>
        <begin position="21"/>
        <end position="45"/>
    </location>
</feature>
<dbReference type="HOGENOM" id="CLU_013430_7_0_1"/>
<keyword evidence="6" id="KW-0406">Ion transport</keyword>
<dbReference type="InterPro" id="IPR027469">
    <property type="entry name" value="Cation_efflux_TMD_sf"/>
</dbReference>
<feature type="transmembrane region" description="Helical" evidence="8">
    <location>
        <begin position="264"/>
        <end position="282"/>
    </location>
</feature>
<evidence type="ECO:0000256" key="5">
    <source>
        <dbReference type="ARBA" id="ARBA00022989"/>
    </source>
</evidence>
<dbReference type="GO" id="GO:1904257">
    <property type="term" value="P:zinc ion import into Golgi lumen"/>
    <property type="evidence" value="ECO:0007669"/>
    <property type="project" value="TreeGrafter"/>
</dbReference>
<keyword evidence="3" id="KW-0813">Transport</keyword>
<gene>
    <name evidence="10" type="ORF">GLOTRDRAFT_115684</name>
</gene>
<dbReference type="PANTHER" id="PTHR45755">
    <property type="match status" value="1"/>
</dbReference>
<dbReference type="GO" id="GO:0016020">
    <property type="term" value="C:membrane"/>
    <property type="evidence" value="ECO:0007669"/>
    <property type="project" value="UniProtKB-SubCell"/>
</dbReference>
<feature type="transmembrane region" description="Helical" evidence="8">
    <location>
        <begin position="98"/>
        <end position="121"/>
    </location>
</feature>
<evidence type="ECO:0000256" key="2">
    <source>
        <dbReference type="ARBA" id="ARBA00008873"/>
    </source>
</evidence>
<sequence length="604" mass="66213">MPPPDPRTRNSVAFDSSRFTSLYYSSSTSLTSLLVYGVAFALAVHTGRDVLSFDVDVFWLLIRVLACKGLGVLLGEVRTKRLSNSPHLEWSTVAVTSLLLLLRHACFLVALSSLAPLRAVILTASSPVWLRSFLAPTWTARTYFCLLGLVSSFSLDAKFLHQSFRTPFLTYVVVLVDAAASMLLEDIYDTPPSPSVMESASVLGASAIGLPFYLLRKIAFARPRTPILPLSSLAACPLLAYVMTKPSSKAVRSPARLTPRNTSLLYYLCVIAAVILDGLLYAEIPSWSDVFVGVLLAYGVHQKPTDGQSQLSKPIMPVLRSYLKNILANPESRKIFYFLLLNLAYMFVQVLYGIWTNSLGLISDAIHMAFDCMAIGVGLVASVMATLPPNERFTYGYGRIETLSGFANGIFLLLISVFIVFEAIERLMDPPEMSTNQLLLISSMGLGVNLFGMFAMGGHHHHDTLGSVGVIISTLLIQFYGWTGFDPIASLFIAIMIAASVIPLVIDTGKILCLDISDREVSIERALLELDSLEGVASYKFPRFWPKDASSVIGSICIQIHPAWTRSDLLDHSAGEVDRVVERVDSLLRSRIPGLEELTIQVEG</sequence>
<dbReference type="GO" id="GO:0005794">
    <property type="term" value="C:Golgi apparatus"/>
    <property type="evidence" value="ECO:0007669"/>
    <property type="project" value="TreeGrafter"/>
</dbReference>
<dbReference type="eggNOG" id="KOG1484">
    <property type="taxonomic scope" value="Eukaryota"/>
</dbReference>
<feature type="transmembrane region" description="Helical" evidence="8">
    <location>
        <begin position="196"/>
        <end position="215"/>
    </location>
</feature>
<dbReference type="EMBL" id="KB469300">
    <property type="protein sequence ID" value="EPQ56426.1"/>
    <property type="molecule type" value="Genomic_DNA"/>
</dbReference>
<keyword evidence="4 8" id="KW-0812">Transmembrane</keyword>
<dbReference type="GO" id="GO:0006882">
    <property type="term" value="P:intracellular zinc ion homeostasis"/>
    <property type="evidence" value="ECO:0007669"/>
    <property type="project" value="InterPro"/>
</dbReference>
<protein>
    <recommendedName>
        <fullName evidence="9">Cation efflux protein transmembrane domain-containing protein</fullName>
    </recommendedName>
</protein>
<feature type="transmembrane region" description="Helical" evidence="8">
    <location>
        <begin position="57"/>
        <end position="77"/>
    </location>
</feature>
<feature type="domain" description="Cation efflux protein transmembrane" evidence="9">
    <location>
        <begin position="335"/>
        <end position="513"/>
    </location>
</feature>
<keyword evidence="5 8" id="KW-1133">Transmembrane helix</keyword>
<dbReference type="STRING" id="670483.S7Q8W9"/>
<dbReference type="Proteomes" id="UP000030669">
    <property type="component" value="Unassembled WGS sequence"/>
</dbReference>
<evidence type="ECO:0000256" key="3">
    <source>
        <dbReference type="ARBA" id="ARBA00022448"/>
    </source>
</evidence>
<feature type="transmembrane region" description="Helical" evidence="8">
    <location>
        <begin position="335"/>
        <end position="354"/>
    </location>
</feature>
<feature type="transmembrane region" description="Helical" evidence="8">
    <location>
        <begin position="464"/>
        <end position="482"/>
    </location>
</feature>
<dbReference type="AlphaFoldDB" id="S7Q8W9"/>
<evidence type="ECO:0000313" key="10">
    <source>
        <dbReference type="EMBL" id="EPQ56426.1"/>
    </source>
</evidence>
<dbReference type="KEGG" id="gtr:GLOTRDRAFT_115684"/>
<dbReference type="NCBIfam" id="TIGR01297">
    <property type="entry name" value="CDF"/>
    <property type="match status" value="1"/>
</dbReference>
<feature type="transmembrane region" description="Helical" evidence="8">
    <location>
        <begin position="406"/>
        <end position="424"/>
    </location>
</feature>
<organism evidence="10 11">
    <name type="scientific">Gloeophyllum trabeum (strain ATCC 11539 / FP-39264 / Madison 617)</name>
    <name type="common">Brown rot fungus</name>
    <dbReference type="NCBI Taxonomy" id="670483"/>
    <lineage>
        <taxon>Eukaryota</taxon>
        <taxon>Fungi</taxon>
        <taxon>Dikarya</taxon>
        <taxon>Basidiomycota</taxon>
        <taxon>Agaricomycotina</taxon>
        <taxon>Agaricomycetes</taxon>
        <taxon>Gloeophyllales</taxon>
        <taxon>Gloeophyllaceae</taxon>
        <taxon>Gloeophyllum</taxon>
    </lineage>
</organism>
<feature type="transmembrane region" description="Helical" evidence="8">
    <location>
        <begin position="436"/>
        <end position="457"/>
    </location>
</feature>
<proteinExistence type="inferred from homology"/>
<accession>S7Q8W9</accession>